<evidence type="ECO:0000313" key="1">
    <source>
        <dbReference type="EMBL" id="GAB97129.1"/>
    </source>
</evidence>
<dbReference type="EMBL" id="BAHD01000057">
    <property type="protein sequence ID" value="GAB97129.1"/>
    <property type="molecule type" value="Genomic_DNA"/>
</dbReference>
<protein>
    <submittedName>
        <fullName evidence="1">Uncharacterized protein</fullName>
    </submittedName>
</protein>
<accession>K6XE70</accession>
<sequence length="162" mass="17229">MLADASHGFAATVSGMTFEHLPSGWADRPLTDPDIFADAVDLFASDASRYAGCLYLLLCDARVQLIQSVAIDQWDFDATAAEQRRCLQTLLGHLADLGIRDLVAVLARRGRAAPIGNDHQTASVLRDVCEGHGIRLDGLAIATPTGVLAHRAAAFPLHAEAA</sequence>
<reference evidence="1 2" key="1">
    <citation type="submission" date="2012-08" db="EMBL/GenBank/DDBJ databases">
        <title>Whole genome shotgun sequence of Kineosphaera limosa NBRC 100340.</title>
        <authorList>
            <person name="Yoshida I."/>
            <person name="Isaki S."/>
            <person name="Hosoyama A."/>
            <person name="Tsuchikane K."/>
            <person name="Katsumata H."/>
            <person name="Ando Y."/>
            <person name="Ohji S."/>
            <person name="Hamada M."/>
            <person name="Tamura T."/>
            <person name="Yamazoe A."/>
            <person name="Yamazaki S."/>
            <person name="Fujita N."/>
        </authorList>
    </citation>
    <scope>NUCLEOTIDE SEQUENCE [LARGE SCALE GENOMIC DNA]</scope>
    <source>
        <strain evidence="1 2">NBRC 100340</strain>
    </source>
</reference>
<keyword evidence="2" id="KW-1185">Reference proteome</keyword>
<proteinExistence type="predicted"/>
<dbReference type="AlphaFoldDB" id="K6XE70"/>
<organism evidence="1 2">
    <name type="scientific">Kineosphaera limosa NBRC 100340</name>
    <dbReference type="NCBI Taxonomy" id="1184609"/>
    <lineage>
        <taxon>Bacteria</taxon>
        <taxon>Bacillati</taxon>
        <taxon>Actinomycetota</taxon>
        <taxon>Actinomycetes</taxon>
        <taxon>Micrococcales</taxon>
        <taxon>Dermatophilaceae</taxon>
        <taxon>Kineosphaera</taxon>
    </lineage>
</organism>
<name>K6XE70_9MICO</name>
<dbReference type="Proteomes" id="UP000008366">
    <property type="component" value="Unassembled WGS sequence"/>
</dbReference>
<dbReference type="eggNOG" id="ENOG502ZJ91">
    <property type="taxonomic scope" value="Bacteria"/>
</dbReference>
<gene>
    <name evidence="1" type="ORF">KILIM_057_00200</name>
</gene>
<dbReference type="STRING" id="1184609.KILIM_057_00200"/>
<comment type="caution">
    <text evidence="1">The sequence shown here is derived from an EMBL/GenBank/DDBJ whole genome shotgun (WGS) entry which is preliminary data.</text>
</comment>
<evidence type="ECO:0000313" key="2">
    <source>
        <dbReference type="Proteomes" id="UP000008366"/>
    </source>
</evidence>